<evidence type="ECO:0000313" key="2">
    <source>
        <dbReference type="EMBL" id="TRZ09169.1"/>
    </source>
</evidence>
<feature type="non-terminal residue" evidence="2">
    <location>
        <position position="1"/>
    </location>
</feature>
<keyword evidence="1" id="KW-0732">Signal</keyword>
<accession>A0A8K1LCT8</accession>
<keyword evidence="3" id="KW-1185">Reference proteome</keyword>
<feature type="signal peptide" evidence="1">
    <location>
        <begin position="1"/>
        <end position="22"/>
    </location>
</feature>
<reference evidence="2" key="1">
    <citation type="submission" date="2019-04" db="EMBL/GenBank/DDBJ databases">
        <title>Genome assembly of Zosterops borbonicus 15179.</title>
        <authorList>
            <person name="Leroy T."/>
            <person name="Anselmetti Y."/>
            <person name="Tilak M.-K."/>
            <person name="Nabholz B."/>
        </authorList>
    </citation>
    <scope>NUCLEOTIDE SEQUENCE</scope>
    <source>
        <strain evidence="2">HGM_15179</strain>
        <tissue evidence="2">Muscle</tissue>
    </source>
</reference>
<protein>
    <recommendedName>
        <fullName evidence="4">MHC class I antigen</fullName>
    </recommendedName>
</protein>
<dbReference type="EMBL" id="SWJQ01001141">
    <property type="protein sequence ID" value="TRZ09169.1"/>
    <property type="molecule type" value="Genomic_DNA"/>
</dbReference>
<proteinExistence type="predicted"/>
<evidence type="ECO:0000313" key="3">
    <source>
        <dbReference type="Proteomes" id="UP000796761"/>
    </source>
</evidence>
<gene>
    <name evidence="2" type="ORF">HGM15179_017935</name>
</gene>
<sequence>MAAPCPVAVLALLAAGAALGAAGGLCRGGPGTGTRPGDTESCRVSLSLEHSFELGEETGTGDTESW</sequence>
<dbReference type="Proteomes" id="UP000796761">
    <property type="component" value="Unassembled WGS sequence"/>
</dbReference>
<comment type="caution">
    <text evidence="2">The sequence shown here is derived from an EMBL/GenBank/DDBJ whole genome shotgun (WGS) entry which is preliminary data.</text>
</comment>
<dbReference type="AlphaFoldDB" id="A0A8K1LCT8"/>
<evidence type="ECO:0008006" key="4">
    <source>
        <dbReference type="Google" id="ProtNLM"/>
    </source>
</evidence>
<feature type="chain" id="PRO_5035478546" description="MHC class I antigen" evidence="1">
    <location>
        <begin position="23"/>
        <end position="66"/>
    </location>
</feature>
<name>A0A8K1LCT8_9PASS</name>
<organism evidence="2 3">
    <name type="scientific">Zosterops borbonicus</name>
    <dbReference type="NCBI Taxonomy" id="364589"/>
    <lineage>
        <taxon>Eukaryota</taxon>
        <taxon>Metazoa</taxon>
        <taxon>Chordata</taxon>
        <taxon>Craniata</taxon>
        <taxon>Vertebrata</taxon>
        <taxon>Euteleostomi</taxon>
        <taxon>Archelosauria</taxon>
        <taxon>Archosauria</taxon>
        <taxon>Dinosauria</taxon>
        <taxon>Saurischia</taxon>
        <taxon>Theropoda</taxon>
        <taxon>Coelurosauria</taxon>
        <taxon>Aves</taxon>
        <taxon>Neognathae</taxon>
        <taxon>Neoaves</taxon>
        <taxon>Telluraves</taxon>
        <taxon>Australaves</taxon>
        <taxon>Passeriformes</taxon>
        <taxon>Sylvioidea</taxon>
        <taxon>Zosteropidae</taxon>
        <taxon>Zosterops</taxon>
    </lineage>
</organism>
<evidence type="ECO:0000256" key="1">
    <source>
        <dbReference type="SAM" id="SignalP"/>
    </source>
</evidence>